<dbReference type="GO" id="GO:0008233">
    <property type="term" value="F:peptidase activity"/>
    <property type="evidence" value="ECO:0007669"/>
    <property type="project" value="UniProtKB-KW"/>
</dbReference>
<comment type="caution">
    <text evidence="8">The sequence shown here is derived from an EMBL/GenBank/DDBJ whole genome shotgun (WGS) entry which is preliminary data.</text>
</comment>
<dbReference type="RefSeq" id="WP_037546487.1">
    <property type="nucleotide sequence ID" value="NZ_JNUP01000045.1"/>
</dbReference>
<dbReference type="PANTHER" id="PTHR43327:SF2">
    <property type="entry name" value="MODULATOR OF FTSH PROTEASE HFLK"/>
    <property type="match status" value="1"/>
</dbReference>
<dbReference type="AlphaFoldDB" id="A0A098QZ12"/>
<dbReference type="Gene3D" id="3.30.479.30">
    <property type="entry name" value="Band 7 domain"/>
    <property type="match status" value="1"/>
</dbReference>
<comment type="subunit">
    <text evidence="6">HflC and HflK may interact to form a multimeric complex.</text>
</comment>
<dbReference type="PANTHER" id="PTHR43327">
    <property type="entry name" value="STOMATIN-LIKE PROTEIN 2, MITOCHONDRIAL"/>
    <property type="match status" value="1"/>
</dbReference>
<comment type="similarity">
    <text evidence="2 6">Belongs to the band 7/mec-2 family. HflK subfamily.</text>
</comment>
<feature type="domain" description="Band 7" evidence="7">
    <location>
        <begin position="36"/>
        <end position="214"/>
    </location>
</feature>
<evidence type="ECO:0000259" key="7">
    <source>
        <dbReference type="SMART" id="SM00244"/>
    </source>
</evidence>
<dbReference type="STRING" id="1480694.DC28_05005"/>
<dbReference type="GO" id="GO:0006508">
    <property type="term" value="P:proteolysis"/>
    <property type="evidence" value="ECO:0007669"/>
    <property type="project" value="UniProtKB-KW"/>
</dbReference>
<comment type="subcellular location">
    <subcellularLocation>
        <location evidence="1">Membrane</location>
        <topology evidence="1">Single-pass membrane protein</topology>
    </subcellularLocation>
</comment>
<feature type="transmembrane region" description="Helical" evidence="6">
    <location>
        <begin position="20"/>
        <end position="41"/>
    </location>
</feature>
<gene>
    <name evidence="8" type="ORF">DC28_05005</name>
</gene>
<comment type="function">
    <text evidence="6">HflC and HflK could encode or regulate a protease.</text>
</comment>
<dbReference type="eggNOG" id="COG0330">
    <property type="taxonomic scope" value="Bacteria"/>
</dbReference>
<evidence type="ECO:0000256" key="5">
    <source>
        <dbReference type="ARBA" id="ARBA00023136"/>
    </source>
</evidence>
<dbReference type="InterPro" id="IPR036013">
    <property type="entry name" value="Band_7/SPFH_dom_sf"/>
</dbReference>
<dbReference type="Pfam" id="PF01145">
    <property type="entry name" value="Band_7"/>
    <property type="match status" value="1"/>
</dbReference>
<dbReference type="InterPro" id="IPR050710">
    <property type="entry name" value="Band7/mec-2_domain"/>
</dbReference>
<keyword evidence="8" id="KW-0378">Hydrolase</keyword>
<accession>A0A098QZ12</accession>
<evidence type="ECO:0000256" key="3">
    <source>
        <dbReference type="ARBA" id="ARBA00022692"/>
    </source>
</evidence>
<reference evidence="8 9" key="1">
    <citation type="submission" date="2014-05" db="EMBL/GenBank/DDBJ databases">
        <title>De novo Genome Sequence of Spirocheata sp.</title>
        <authorList>
            <person name="Shivani Y."/>
            <person name="Subhash Y."/>
            <person name="Tushar L."/>
            <person name="Sasikala C."/>
            <person name="Ramana C.V."/>
        </authorList>
    </citation>
    <scope>NUCLEOTIDE SEQUENCE [LARGE SCALE GENOMIC DNA]</scope>
    <source>
        <strain evidence="8 9">JC230</strain>
    </source>
</reference>
<evidence type="ECO:0000313" key="9">
    <source>
        <dbReference type="Proteomes" id="UP000029692"/>
    </source>
</evidence>
<protein>
    <recommendedName>
        <fullName evidence="6">Protein HflK</fullName>
    </recommendedName>
</protein>
<evidence type="ECO:0000256" key="6">
    <source>
        <dbReference type="RuleBase" id="RU364113"/>
    </source>
</evidence>
<sequence length="323" mass="36839">MSDNVKNMFPQGMPKISPKLIILVIVVVLIAGVAMTSFFVVDQTEEAVVLRLGRYNRTVGPGLQWKWPLGLEKNLNVETQIIKNMEFGFRRTTGVSTSRDFVEESIMLTGDLNIVDVEWIIQYRISDPYQWLFNLEDQERTIRDISQSVLNQLVGDRAILNILGSSREEIEIGSQDLLNQYFENYGLGVNVTAVRLQNIVPPVGRVQDAFEDVNKAIQDMNRLINEGREAINREIPRARGQAQQEIQIAQGYATERINRAQGDVARFNAVLEEYEDDPETTRDRLYYEAMEEVFSGQEGIRLIDRNLDNVLPLFNLNNQGGVQ</sequence>
<name>A0A098QZ12_9SPIO</name>
<evidence type="ECO:0000313" key="8">
    <source>
        <dbReference type="EMBL" id="KGE73145.1"/>
    </source>
</evidence>
<dbReference type="Proteomes" id="UP000029692">
    <property type="component" value="Unassembled WGS sequence"/>
</dbReference>
<evidence type="ECO:0000256" key="1">
    <source>
        <dbReference type="ARBA" id="ARBA00004167"/>
    </source>
</evidence>
<organism evidence="8 9">
    <name type="scientific">Spirochaeta lutea</name>
    <dbReference type="NCBI Taxonomy" id="1480694"/>
    <lineage>
        <taxon>Bacteria</taxon>
        <taxon>Pseudomonadati</taxon>
        <taxon>Spirochaetota</taxon>
        <taxon>Spirochaetia</taxon>
        <taxon>Spirochaetales</taxon>
        <taxon>Spirochaetaceae</taxon>
        <taxon>Spirochaeta</taxon>
    </lineage>
</organism>
<proteinExistence type="inferred from homology"/>
<keyword evidence="5 6" id="KW-0472">Membrane</keyword>
<evidence type="ECO:0000256" key="4">
    <source>
        <dbReference type="ARBA" id="ARBA00022989"/>
    </source>
</evidence>
<dbReference type="NCBIfam" id="TIGR01933">
    <property type="entry name" value="hflK"/>
    <property type="match status" value="1"/>
</dbReference>
<dbReference type="SMART" id="SM00244">
    <property type="entry name" value="PHB"/>
    <property type="match status" value="1"/>
</dbReference>
<keyword evidence="9" id="KW-1185">Reference proteome</keyword>
<dbReference type="GO" id="GO:0016020">
    <property type="term" value="C:membrane"/>
    <property type="evidence" value="ECO:0007669"/>
    <property type="project" value="UniProtKB-SubCell"/>
</dbReference>
<dbReference type="OrthoDB" id="9779595at2"/>
<dbReference type="InterPro" id="IPR010201">
    <property type="entry name" value="HflK"/>
</dbReference>
<dbReference type="CDD" id="cd03404">
    <property type="entry name" value="SPFH_HflK"/>
    <property type="match status" value="1"/>
</dbReference>
<dbReference type="SUPFAM" id="SSF117892">
    <property type="entry name" value="Band 7/SPFH domain"/>
    <property type="match status" value="1"/>
</dbReference>
<keyword evidence="4 6" id="KW-1133">Transmembrane helix</keyword>
<keyword evidence="8" id="KW-0645">Protease</keyword>
<evidence type="ECO:0000256" key="2">
    <source>
        <dbReference type="ARBA" id="ARBA00006971"/>
    </source>
</evidence>
<dbReference type="InterPro" id="IPR001107">
    <property type="entry name" value="Band_7"/>
</dbReference>
<keyword evidence="3 6" id="KW-0812">Transmembrane</keyword>
<dbReference type="EMBL" id="JNUP01000045">
    <property type="protein sequence ID" value="KGE73145.1"/>
    <property type="molecule type" value="Genomic_DNA"/>
</dbReference>